<organism evidence="2 3">
    <name type="scientific">Caulobacter flavus</name>
    <dbReference type="NCBI Taxonomy" id="1679497"/>
    <lineage>
        <taxon>Bacteria</taxon>
        <taxon>Pseudomonadati</taxon>
        <taxon>Pseudomonadota</taxon>
        <taxon>Alphaproteobacteria</taxon>
        <taxon>Caulobacterales</taxon>
        <taxon>Caulobacteraceae</taxon>
        <taxon>Caulobacter</taxon>
    </lineage>
</organism>
<dbReference type="InterPro" id="IPR019587">
    <property type="entry name" value="Polyketide_cyclase/dehydratase"/>
</dbReference>
<dbReference type="RefSeq" id="WP_101711957.1">
    <property type="nucleotide sequence ID" value="NZ_CP026100.1"/>
</dbReference>
<gene>
    <name evidence="1" type="ORF">C1707_17870</name>
    <name evidence="2" type="ORF">CFHF_05120</name>
</gene>
<dbReference type="Pfam" id="PF10604">
    <property type="entry name" value="Polyketide_cyc2"/>
    <property type="match status" value="1"/>
</dbReference>
<name>A0A2N5CXC4_9CAUL</name>
<dbReference type="OrthoDB" id="9807923at2"/>
<dbReference type="KEGG" id="cfh:C1707_17870"/>
<dbReference type="EMBL" id="PJRQ01000010">
    <property type="protein sequence ID" value="PLR18461.1"/>
    <property type="molecule type" value="Genomic_DNA"/>
</dbReference>
<sequence>MLKIVAAVVVLAVAGLLVAAALRPPVFRVERSVLVNAPPEAVLAHVSDFKAWRAWSPYETLDSDLQRTYGGAPHGVGATYAWAGRKAGTGRMRVVSATGREIAIALDFEKPFKASNTAAFTAEPAGGSTRVTWTMSGPAPYVSRLMGVIFDMDKMIGRDFETGLSNLKSVVERS</sequence>
<dbReference type="AlphaFoldDB" id="A0A2N5CXC4"/>
<keyword evidence="4" id="KW-1185">Reference proteome</keyword>
<dbReference type="InterPro" id="IPR023393">
    <property type="entry name" value="START-like_dom_sf"/>
</dbReference>
<reference evidence="1 4" key="2">
    <citation type="submission" date="2018-01" db="EMBL/GenBank/DDBJ databases">
        <title>Complete genome sequence of Caulobacter flavus RHGG3.</title>
        <authorList>
            <person name="Yang E."/>
        </authorList>
    </citation>
    <scope>NUCLEOTIDE SEQUENCE [LARGE SCALE GENOMIC DNA]</scope>
    <source>
        <strain evidence="1 4">RHGG3</strain>
    </source>
</reference>
<dbReference type="SUPFAM" id="SSF55961">
    <property type="entry name" value="Bet v1-like"/>
    <property type="match status" value="1"/>
</dbReference>
<evidence type="ECO:0000313" key="1">
    <source>
        <dbReference type="EMBL" id="AYV47976.1"/>
    </source>
</evidence>
<dbReference type="Proteomes" id="UP000281192">
    <property type="component" value="Chromosome"/>
</dbReference>
<reference evidence="2 3" key="1">
    <citation type="submission" date="2017-12" db="EMBL/GenBank/DDBJ databases">
        <title>The genome sequence of Caulobacter flavus CGMCC1 15093.</title>
        <authorList>
            <person name="Gao J."/>
            <person name="Mao X."/>
            <person name="Sun J."/>
        </authorList>
    </citation>
    <scope>NUCLEOTIDE SEQUENCE [LARGE SCALE GENOMIC DNA]</scope>
    <source>
        <strain evidence="2 3">CGMCC1 15093</strain>
    </source>
</reference>
<dbReference type="Proteomes" id="UP000234483">
    <property type="component" value="Unassembled WGS sequence"/>
</dbReference>
<accession>A0A2N5CXC4</accession>
<evidence type="ECO:0000313" key="3">
    <source>
        <dbReference type="Proteomes" id="UP000234483"/>
    </source>
</evidence>
<evidence type="ECO:0000313" key="2">
    <source>
        <dbReference type="EMBL" id="PLR18461.1"/>
    </source>
</evidence>
<protein>
    <submittedName>
        <fullName evidence="2">Polyketide cyclase</fullName>
    </submittedName>
</protein>
<dbReference type="EMBL" id="CP026100">
    <property type="protein sequence ID" value="AYV47976.1"/>
    <property type="molecule type" value="Genomic_DNA"/>
</dbReference>
<dbReference type="CDD" id="cd07818">
    <property type="entry name" value="SRPBCC_1"/>
    <property type="match status" value="1"/>
</dbReference>
<proteinExistence type="predicted"/>
<dbReference type="Gene3D" id="3.30.530.20">
    <property type="match status" value="1"/>
</dbReference>
<evidence type="ECO:0000313" key="4">
    <source>
        <dbReference type="Proteomes" id="UP000281192"/>
    </source>
</evidence>